<sequence>IEREEEGEKVEEVWYPLNEEELDVFLGRKRVTWGENEVREFREYETRREKWWRKLKEYMHVKL</sequence>
<reference evidence="1" key="1">
    <citation type="submission" date="2021-06" db="EMBL/GenBank/DDBJ databases">
        <authorList>
            <person name="Kallberg Y."/>
            <person name="Tangrot J."/>
            <person name="Rosling A."/>
        </authorList>
    </citation>
    <scope>NUCLEOTIDE SEQUENCE</scope>
    <source>
        <strain evidence="1">AZ414A</strain>
    </source>
</reference>
<accession>A0A9N9BX77</accession>
<comment type="caution">
    <text evidence="1">The sequence shown here is derived from an EMBL/GenBank/DDBJ whole genome shotgun (WGS) entry which is preliminary data.</text>
</comment>
<dbReference type="AlphaFoldDB" id="A0A9N9BX77"/>
<dbReference type="Proteomes" id="UP000789706">
    <property type="component" value="Unassembled WGS sequence"/>
</dbReference>
<name>A0A9N9BX77_9GLOM</name>
<evidence type="ECO:0000313" key="1">
    <source>
        <dbReference type="EMBL" id="CAG8579072.1"/>
    </source>
</evidence>
<organism evidence="1 2">
    <name type="scientific">Diversispora eburnea</name>
    <dbReference type="NCBI Taxonomy" id="1213867"/>
    <lineage>
        <taxon>Eukaryota</taxon>
        <taxon>Fungi</taxon>
        <taxon>Fungi incertae sedis</taxon>
        <taxon>Mucoromycota</taxon>
        <taxon>Glomeromycotina</taxon>
        <taxon>Glomeromycetes</taxon>
        <taxon>Diversisporales</taxon>
        <taxon>Diversisporaceae</taxon>
        <taxon>Diversispora</taxon>
    </lineage>
</organism>
<proteinExistence type="predicted"/>
<gene>
    <name evidence="1" type="ORF">DEBURN_LOCUS8482</name>
</gene>
<dbReference type="OrthoDB" id="2494294at2759"/>
<protein>
    <submittedName>
        <fullName evidence="1">6559_t:CDS:1</fullName>
    </submittedName>
</protein>
<evidence type="ECO:0000313" key="2">
    <source>
        <dbReference type="Proteomes" id="UP000789706"/>
    </source>
</evidence>
<keyword evidence="2" id="KW-1185">Reference proteome</keyword>
<dbReference type="EMBL" id="CAJVPK010001258">
    <property type="protein sequence ID" value="CAG8579072.1"/>
    <property type="molecule type" value="Genomic_DNA"/>
</dbReference>
<feature type="non-terminal residue" evidence="1">
    <location>
        <position position="1"/>
    </location>
</feature>